<organism evidence="1 2">
    <name type="scientific">Bradyrhizobium jicamae</name>
    <dbReference type="NCBI Taxonomy" id="280332"/>
    <lineage>
        <taxon>Bacteria</taxon>
        <taxon>Pseudomonadati</taxon>
        <taxon>Pseudomonadota</taxon>
        <taxon>Alphaproteobacteria</taxon>
        <taxon>Hyphomicrobiales</taxon>
        <taxon>Nitrobacteraceae</taxon>
        <taxon>Bradyrhizobium</taxon>
    </lineage>
</organism>
<accession>A0ABS5FXJ9</accession>
<sequence length="64" mass="7101">MKDMEAHLEKLRVEAEECELISRLATDPTKKALFAKLAAHQRALADEVERTMKQAGPPAGDLIN</sequence>
<dbReference type="EMBL" id="JAFCJH010000082">
    <property type="protein sequence ID" value="MBR0801445.1"/>
    <property type="molecule type" value="Genomic_DNA"/>
</dbReference>
<proteinExistence type="predicted"/>
<keyword evidence="2" id="KW-1185">Reference proteome</keyword>
<gene>
    <name evidence="1" type="ORF">JQ615_39490</name>
</gene>
<dbReference type="Proteomes" id="UP001315278">
    <property type="component" value="Unassembled WGS sequence"/>
</dbReference>
<dbReference type="RefSeq" id="WP_212495467.1">
    <property type="nucleotide sequence ID" value="NZ_JAFCJH010000082.1"/>
</dbReference>
<protein>
    <submittedName>
        <fullName evidence="1">Uncharacterized protein</fullName>
    </submittedName>
</protein>
<evidence type="ECO:0000313" key="1">
    <source>
        <dbReference type="EMBL" id="MBR0801445.1"/>
    </source>
</evidence>
<reference evidence="2" key="1">
    <citation type="journal article" date="2021" name="ISME J.">
        <title>Evolutionary origin and ecological implication of a unique nif island in free-living Bradyrhizobium lineages.</title>
        <authorList>
            <person name="Tao J."/>
        </authorList>
    </citation>
    <scope>NUCLEOTIDE SEQUENCE [LARGE SCALE GENOMIC DNA]</scope>
    <source>
        <strain evidence="2">SZCCT0434</strain>
    </source>
</reference>
<evidence type="ECO:0000313" key="2">
    <source>
        <dbReference type="Proteomes" id="UP001315278"/>
    </source>
</evidence>
<comment type="caution">
    <text evidence="1">The sequence shown here is derived from an EMBL/GenBank/DDBJ whole genome shotgun (WGS) entry which is preliminary data.</text>
</comment>
<name>A0ABS5FXJ9_9BRAD</name>